<dbReference type="Pfam" id="PF00512">
    <property type="entry name" value="HisKA"/>
    <property type="match status" value="1"/>
</dbReference>
<dbReference type="Proteomes" id="UP000216024">
    <property type="component" value="Unassembled WGS sequence"/>
</dbReference>
<dbReference type="InterPro" id="IPR004358">
    <property type="entry name" value="Sig_transdc_His_kin-like_C"/>
</dbReference>
<feature type="coiled-coil region" evidence="9">
    <location>
        <begin position="275"/>
        <end position="302"/>
    </location>
</feature>
<keyword evidence="9" id="KW-0175">Coiled coil</keyword>
<keyword evidence="10" id="KW-1133">Transmembrane helix</keyword>
<dbReference type="Gene3D" id="3.30.565.10">
    <property type="entry name" value="Histidine kinase-like ATPase, C-terminal domain"/>
    <property type="match status" value="1"/>
</dbReference>
<keyword evidence="5" id="KW-0808">Transferase</keyword>
<evidence type="ECO:0000256" key="2">
    <source>
        <dbReference type="ARBA" id="ARBA00004370"/>
    </source>
</evidence>
<dbReference type="FunFam" id="1.10.287.130:FF:000001">
    <property type="entry name" value="Two-component sensor histidine kinase"/>
    <property type="match status" value="1"/>
</dbReference>
<dbReference type="InterPro" id="IPR003660">
    <property type="entry name" value="HAMP_dom"/>
</dbReference>
<dbReference type="CDD" id="cd00082">
    <property type="entry name" value="HisKA"/>
    <property type="match status" value="1"/>
</dbReference>
<dbReference type="PANTHER" id="PTHR45453:SF3">
    <property type="entry name" value="HISTIDINE KINASE"/>
    <property type="match status" value="1"/>
</dbReference>
<dbReference type="InterPro" id="IPR050351">
    <property type="entry name" value="BphY/WalK/GraS-like"/>
</dbReference>
<dbReference type="RefSeq" id="WP_095136158.1">
    <property type="nucleotide sequence ID" value="NZ_NIBG01000037.1"/>
</dbReference>
<evidence type="ECO:0000256" key="5">
    <source>
        <dbReference type="ARBA" id="ARBA00022679"/>
    </source>
</evidence>
<evidence type="ECO:0000259" key="11">
    <source>
        <dbReference type="PROSITE" id="PS50109"/>
    </source>
</evidence>
<dbReference type="InterPro" id="IPR005467">
    <property type="entry name" value="His_kinase_dom"/>
</dbReference>
<comment type="caution">
    <text evidence="13">The sequence shown here is derived from an EMBL/GenBank/DDBJ whole genome shotgun (WGS) entry which is preliminary data.</text>
</comment>
<dbReference type="PROSITE" id="PS51257">
    <property type="entry name" value="PROKAR_LIPOPROTEIN"/>
    <property type="match status" value="1"/>
</dbReference>
<dbReference type="Pfam" id="PF02518">
    <property type="entry name" value="HATPase_c"/>
    <property type="match status" value="1"/>
</dbReference>
<evidence type="ECO:0000313" key="14">
    <source>
        <dbReference type="Proteomes" id="UP000216024"/>
    </source>
</evidence>
<evidence type="ECO:0000256" key="6">
    <source>
        <dbReference type="ARBA" id="ARBA00022777"/>
    </source>
</evidence>
<evidence type="ECO:0000259" key="12">
    <source>
        <dbReference type="PROSITE" id="PS50885"/>
    </source>
</evidence>
<dbReference type="InterPro" id="IPR036890">
    <property type="entry name" value="HATPase_C_sf"/>
</dbReference>
<evidence type="ECO:0000256" key="7">
    <source>
        <dbReference type="ARBA" id="ARBA00023012"/>
    </source>
</evidence>
<feature type="domain" description="HAMP" evidence="12">
    <location>
        <begin position="231"/>
        <end position="283"/>
    </location>
</feature>
<dbReference type="GO" id="GO:0000155">
    <property type="term" value="F:phosphorelay sensor kinase activity"/>
    <property type="evidence" value="ECO:0007669"/>
    <property type="project" value="InterPro"/>
</dbReference>
<dbReference type="InterPro" id="IPR003594">
    <property type="entry name" value="HATPase_dom"/>
</dbReference>
<dbReference type="Gene3D" id="1.10.287.130">
    <property type="match status" value="1"/>
</dbReference>
<dbReference type="PANTHER" id="PTHR45453">
    <property type="entry name" value="PHOSPHATE REGULON SENSOR PROTEIN PHOR"/>
    <property type="match status" value="1"/>
</dbReference>
<gene>
    <name evidence="13" type="ORF">CCE28_21170</name>
</gene>
<evidence type="ECO:0000256" key="4">
    <source>
        <dbReference type="ARBA" id="ARBA00022553"/>
    </source>
</evidence>
<feature type="domain" description="Histidine kinase" evidence="11">
    <location>
        <begin position="312"/>
        <end position="528"/>
    </location>
</feature>
<feature type="transmembrane region" description="Helical" evidence="10">
    <location>
        <begin position="6"/>
        <end position="29"/>
    </location>
</feature>
<dbReference type="OrthoDB" id="9762826at2"/>
<dbReference type="PRINTS" id="PR00344">
    <property type="entry name" value="BCTRLSENSOR"/>
</dbReference>
<reference evidence="13 14" key="1">
    <citation type="submission" date="2017-06" db="EMBL/GenBank/DDBJ databases">
        <title>Draft genome sequence of anaerobic fermentative bacterium Anaeromicrobium sediminis DY2726D isolated from West Pacific Ocean sediments.</title>
        <authorList>
            <person name="Zeng X."/>
        </authorList>
    </citation>
    <scope>NUCLEOTIDE SEQUENCE [LARGE SCALE GENOMIC DNA]</scope>
    <source>
        <strain evidence="13 14">DY2726D</strain>
    </source>
</reference>
<dbReference type="PROSITE" id="PS50885">
    <property type="entry name" value="HAMP"/>
    <property type="match status" value="1"/>
</dbReference>
<dbReference type="SUPFAM" id="SSF158472">
    <property type="entry name" value="HAMP domain-like"/>
    <property type="match status" value="1"/>
</dbReference>
<dbReference type="SUPFAM" id="SSF47384">
    <property type="entry name" value="Homodimeric domain of signal transducing histidine kinase"/>
    <property type="match status" value="1"/>
</dbReference>
<dbReference type="PROSITE" id="PS50109">
    <property type="entry name" value="HIS_KIN"/>
    <property type="match status" value="1"/>
</dbReference>
<name>A0A267M9I2_9FIRM</name>
<keyword evidence="7" id="KW-0902">Two-component regulatory system</keyword>
<dbReference type="InterPro" id="IPR003661">
    <property type="entry name" value="HisK_dim/P_dom"/>
</dbReference>
<comment type="subcellular location">
    <subcellularLocation>
        <location evidence="2">Membrane</location>
    </subcellularLocation>
</comment>
<keyword evidence="4" id="KW-0597">Phosphoprotein</keyword>
<dbReference type="EMBL" id="NIBG01000037">
    <property type="protein sequence ID" value="PAB56216.1"/>
    <property type="molecule type" value="Genomic_DNA"/>
</dbReference>
<keyword evidence="6" id="KW-0418">Kinase</keyword>
<evidence type="ECO:0000256" key="10">
    <source>
        <dbReference type="SAM" id="Phobius"/>
    </source>
</evidence>
<proteinExistence type="predicted"/>
<dbReference type="SUPFAM" id="SSF55874">
    <property type="entry name" value="ATPase domain of HSP90 chaperone/DNA topoisomerase II/histidine kinase"/>
    <property type="match status" value="1"/>
</dbReference>
<dbReference type="SMART" id="SM00304">
    <property type="entry name" value="HAMP"/>
    <property type="match status" value="1"/>
</dbReference>
<dbReference type="SMART" id="SM00387">
    <property type="entry name" value="HATPase_c"/>
    <property type="match status" value="1"/>
</dbReference>
<evidence type="ECO:0000256" key="8">
    <source>
        <dbReference type="ARBA" id="ARBA00023136"/>
    </source>
</evidence>
<dbReference type="GO" id="GO:0004721">
    <property type="term" value="F:phosphoprotein phosphatase activity"/>
    <property type="evidence" value="ECO:0007669"/>
    <property type="project" value="TreeGrafter"/>
</dbReference>
<protein>
    <recommendedName>
        <fullName evidence="3">histidine kinase</fullName>
        <ecNumber evidence="3">2.7.13.3</ecNumber>
    </recommendedName>
</protein>
<dbReference type="CDD" id="cd06225">
    <property type="entry name" value="HAMP"/>
    <property type="match status" value="1"/>
</dbReference>
<dbReference type="GO" id="GO:0005886">
    <property type="term" value="C:plasma membrane"/>
    <property type="evidence" value="ECO:0007669"/>
    <property type="project" value="TreeGrafter"/>
</dbReference>
<dbReference type="GO" id="GO:0016036">
    <property type="term" value="P:cellular response to phosphate starvation"/>
    <property type="evidence" value="ECO:0007669"/>
    <property type="project" value="TreeGrafter"/>
</dbReference>
<evidence type="ECO:0000256" key="3">
    <source>
        <dbReference type="ARBA" id="ARBA00012438"/>
    </source>
</evidence>
<dbReference type="SMART" id="SM00388">
    <property type="entry name" value="HisKA"/>
    <property type="match status" value="1"/>
</dbReference>
<dbReference type="FunFam" id="3.30.565.10:FF:000006">
    <property type="entry name" value="Sensor histidine kinase WalK"/>
    <property type="match status" value="1"/>
</dbReference>
<organism evidence="13 14">
    <name type="scientific">Anaeromicrobium sediminis</name>
    <dbReference type="NCBI Taxonomy" id="1478221"/>
    <lineage>
        <taxon>Bacteria</taxon>
        <taxon>Bacillati</taxon>
        <taxon>Bacillota</taxon>
        <taxon>Clostridia</taxon>
        <taxon>Peptostreptococcales</taxon>
        <taxon>Thermotaleaceae</taxon>
        <taxon>Anaeromicrobium</taxon>
    </lineage>
</organism>
<feature type="transmembrane region" description="Helical" evidence="10">
    <location>
        <begin position="210"/>
        <end position="229"/>
    </location>
</feature>
<keyword evidence="8 10" id="KW-0472">Membrane</keyword>
<dbReference type="Pfam" id="PF00672">
    <property type="entry name" value="HAMP"/>
    <property type="match status" value="1"/>
</dbReference>
<dbReference type="EC" id="2.7.13.3" evidence="3"/>
<dbReference type="InterPro" id="IPR036097">
    <property type="entry name" value="HisK_dim/P_sf"/>
</dbReference>
<evidence type="ECO:0000256" key="1">
    <source>
        <dbReference type="ARBA" id="ARBA00000085"/>
    </source>
</evidence>
<sequence length="541" mass="62681">MIKSVRIKLFIIFTIFLTSCICLSLFMNLKYLEKYYVYKNKSDFYNIYERINEINSKEPETMEAIMDNINRTEKINNVILFPKSPVIKYSSKFGIREGNRDGLIEKPLADLMLTKMSEIKTDYIYEVVKFPTPNFTDDDILKGMGHDQRQRSNIHDLGNKGKKNVILDSSTSRIEEREIVFIKELDTGEMLILRKPLHDIRNNLKIANEFLMFTGGIIIILGSIFIFFFSKRITKPIVDLSHIAKDISNLDFSKKYKVKSKDEIGALGDSINLISEELNKAMDDLIDANSKLKEDIERKQQIDEMRKNFISSVSHELKSPIGITRGYVEGLKYNIANNEEKRNRYYDILINEADKMDKMVKQLLNLSNLESGVFELEKSIFNISLLIDIVIEKHTPIFKEKGIEVKVIIDEDHFVEADVLRVEQVISNYLTNGINHIDEGKYIEVRTKLVDKKIRVSVTNSGKNIPEEDLQNIWDSFYKVDKARTREYGGTGLGLSIVKSIMEHHEGKYGVINREIGVEFWFQLDIINEEYDFDKALANPL</sequence>
<evidence type="ECO:0000313" key="13">
    <source>
        <dbReference type="EMBL" id="PAB56216.1"/>
    </source>
</evidence>
<dbReference type="Gene3D" id="6.10.340.10">
    <property type="match status" value="1"/>
</dbReference>
<dbReference type="AlphaFoldDB" id="A0A267M9I2"/>
<evidence type="ECO:0000256" key="9">
    <source>
        <dbReference type="SAM" id="Coils"/>
    </source>
</evidence>
<keyword evidence="14" id="KW-1185">Reference proteome</keyword>
<accession>A0A267M9I2</accession>
<keyword evidence="10" id="KW-0812">Transmembrane</keyword>
<comment type="catalytic activity">
    <reaction evidence="1">
        <text>ATP + protein L-histidine = ADP + protein N-phospho-L-histidine.</text>
        <dbReference type="EC" id="2.7.13.3"/>
    </reaction>
</comment>